<keyword evidence="8" id="KW-1185">Reference proteome</keyword>
<dbReference type="GO" id="GO:0060003">
    <property type="term" value="P:copper ion export"/>
    <property type="evidence" value="ECO:0007669"/>
    <property type="project" value="TreeGrafter"/>
</dbReference>
<keyword evidence="4" id="KW-0732">Signal</keyword>
<dbReference type="FunFam" id="2.40.30.170:FF:000010">
    <property type="entry name" value="Efflux RND transporter periplasmic adaptor subunit"/>
    <property type="match status" value="1"/>
</dbReference>
<evidence type="ECO:0000313" key="7">
    <source>
        <dbReference type="EMBL" id="MBL3658216.1"/>
    </source>
</evidence>
<evidence type="ECO:0000256" key="4">
    <source>
        <dbReference type="SAM" id="SignalP"/>
    </source>
</evidence>
<dbReference type="RefSeq" id="WP_202246009.1">
    <property type="nucleotide sequence ID" value="NZ_JAESIY010000011.1"/>
</dbReference>
<evidence type="ECO:0000256" key="1">
    <source>
        <dbReference type="ARBA" id="ARBA00009477"/>
    </source>
</evidence>
<dbReference type="Proteomes" id="UP000659388">
    <property type="component" value="Unassembled WGS sequence"/>
</dbReference>
<dbReference type="GO" id="GO:0016020">
    <property type="term" value="C:membrane"/>
    <property type="evidence" value="ECO:0007669"/>
    <property type="project" value="InterPro"/>
</dbReference>
<dbReference type="InterPro" id="IPR051909">
    <property type="entry name" value="MFP_Cation_Efflux"/>
</dbReference>
<dbReference type="Pfam" id="PF25954">
    <property type="entry name" value="Beta-barrel_RND_2"/>
    <property type="match status" value="1"/>
</dbReference>
<dbReference type="Gene3D" id="2.40.50.100">
    <property type="match status" value="1"/>
</dbReference>
<dbReference type="Gene3D" id="2.40.30.170">
    <property type="match status" value="1"/>
</dbReference>
<dbReference type="GO" id="GO:0015679">
    <property type="term" value="P:plasma membrane copper ion transport"/>
    <property type="evidence" value="ECO:0007669"/>
    <property type="project" value="TreeGrafter"/>
</dbReference>
<accession>A0A937FAC6</accession>
<evidence type="ECO:0000259" key="5">
    <source>
        <dbReference type="Pfam" id="PF25954"/>
    </source>
</evidence>
<dbReference type="PROSITE" id="PS51257">
    <property type="entry name" value="PROKAR_LIPOPROTEIN"/>
    <property type="match status" value="1"/>
</dbReference>
<feature type="coiled-coil region" evidence="3">
    <location>
        <begin position="101"/>
        <end position="135"/>
    </location>
</feature>
<evidence type="ECO:0000259" key="6">
    <source>
        <dbReference type="Pfam" id="PF25973"/>
    </source>
</evidence>
<comment type="similarity">
    <text evidence="1">Belongs to the membrane fusion protein (MFP) (TC 8.A.1) family.</text>
</comment>
<dbReference type="NCBIfam" id="TIGR01730">
    <property type="entry name" value="RND_mfp"/>
    <property type="match status" value="1"/>
</dbReference>
<evidence type="ECO:0000313" key="8">
    <source>
        <dbReference type="Proteomes" id="UP000659388"/>
    </source>
</evidence>
<protein>
    <submittedName>
        <fullName evidence="7">Efflux RND transporter periplasmic adaptor subunit</fullName>
    </submittedName>
</protein>
<dbReference type="EMBL" id="JAESIY010000011">
    <property type="protein sequence ID" value="MBL3658216.1"/>
    <property type="molecule type" value="Genomic_DNA"/>
</dbReference>
<proteinExistence type="inferred from homology"/>
<dbReference type="GO" id="GO:0030313">
    <property type="term" value="C:cell envelope"/>
    <property type="evidence" value="ECO:0007669"/>
    <property type="project" value="TreeGrafter"/>
</dbReference>
<organism evidence="7 8">
    <name type="scientific">Fulvivirga sediminis</name>
    <dbReference type="NCBI Taxonomy" id="2803949"/>
    <lineage>
        <taxon>Bacteria</taxon>
        <taxon>Pseudomonadati</taxon>
        <taxon>Bacteroidota</taxon>
        <taxon>Cytophagia</taxon>
        <taxon>Cytophagales</taxon>
        <taxon>Fulvivirgaceae</taxon>
        <taxon>Fulvivirga</taxon>
    </lineage>
</organism>
<gene>
    <name evidence="7" type="ORF">JL102_18835</name>
</gene>
<feature type="domain" description="CusB-like beta-barrel" evidence="5">
    <location>
        <begin position="215"/>
        <end position="290"/>
    </location>
</feature>
<dbReference type="InterPro" id="IPR058792">
    <property type="entry name" value="Beta-barrel_RND_2"/>
</dbReference>
<dbReference type="AlphaFoldDB" id="A0A937FAC6"/>
<dbReference type="Pfam" id="PF25973">
    <property type="entry name" value="BSH_CzcB"/>
    <property type="match status" value="1"/>
</dbReference>
<evidence type="ECO:0000256" key="3">
    <source>
        <dbReference type="SAM" id="Coils"/>
    </source>
</evidence>
<dbReference type="SUPFAM" id="SSF111369">
    <property type="entry name" value="HlyD-like secretion proteins"/>
    <property type="match status" value="1"/>
</dbReference>
<dbReference type="InterPro" id="IPR058647">
    <property type="entry name" value="BSH_CzcB-like"/>
</dbReference>
<evidence type="ECO:0000256" key="2">
    <source>
        <dbReference type="ARBA" id="ARBA00022448"/>
    </source>
</evidence>
<dbReference type="PANTHER" id="PTHR30097:SF4">
    <property type="entry name" value="SLR6042 PROTEIN"/>
    <property type="match status" value="1"/>
</dbReference>
<dbReference type="InterPro" id="IPR006143">
    <property type="entry name" value="RND_pump_MFP"/>
</dbReference>
<feature type="signal peptide" evidence="4">
    <location>
        <begin position="1"/>
        <end position="21"/>
    </location>
</feature>
<dbReference type="GO" id="GO:0022857">
    <property type="term" value="F:transmembrane transporter activity"/>
    <property type="evidence" value="ECO:0007669"/>
    <property type="project" value="InterPro"/>
</dbReference>
<name>A0A937FAC6_9BACT</name>
<feature type="chain" id="PRO_5037658070" evidence="4">
    <location>
        <begin position="22"/>
        <end position="367"/>
    </location>
</feature>
<comment type="caution">
    <text evidence="7">The sequence shown here is derived from an EMBL/GenBank/DDBJ whole genome shotgun (WGS) entry which is preliminary data.</text>
</comment>
<dbReference type="Gene3D" id="2.40.420.20">
    <property type="match status" value="1"/>
</dbReference>
<keyword evidence="2" id="KW-0813">Transport</keyword>
<keyword evidence="3" id="KW-0175">Coiled coil</keyword>
<reference evidence="7" key="1">
    <citation type="submission" date="2021-01" db="EMBL/GenBank/DDBJ databases">
        <title>Fulvivirga kasyanovii gen. nov., sp nov., a novel member of the phylum Bacteroidetes isolated from seawater in a mussel farm.</title>
        <authorList>
            <person name="Zhao L.-H."/>
            <person name="Wang Z.-J."/>
        </authorList>
    </citation>
    <scope>NUCLEOTIDE SEQUENCE</scope>
    <source>
        <strain evidence="7">2943</strain>
    </source>
</reference>
<feature type="domain" description="CzcB-like barrel-sandwich hybrid" evidence="6">
    <location>
        <begin position="76"/>
        <end position="212"/>
    </location>
</feature>
<sequence length="367" mass="40460">MKSQSKRIISYFLIGICIALASCTDTTPDTAVIEEKPCLTAEEIHQLVPISLKSVNYQITLNGKIDYNPNNVLQYVSLVDGVITNTYVSLGDKVKKGQVLATIKSTELNAMQAELKQLQAQLKVAQRELQSTESFHKNGISSEKDLIMSQSEVSQIESQIDNLRTNLELFSPKPQAGVFEIKAPVNGYIVANHMASGLQINAGSEPLFTVSNLDEVWINANVYAKDIPHVEEGMQVTITGNAFSETSFTGKINNISQVIDPEENVVKARIILKNEGMKLKPGLNVNIAAHRELNEKALWLPKNAVIFNNDSYHVIVAKEGNQCQLEVRGITISHQDTNGYFIDGGLEAGETIVDHDALLWYNAYASK</sequence>
<dbReference type="PANTHER" id="PTHR30097">
    <property type="entry name" value="CATION EFFLUX SYSTEM PROTEIN CUSB"/>
    <property type="match status" value="1"/>
</dbReference>